<dbReference type="PANTHER" id="PTHR35318:SF10">
    <property type="match status" value="1"/>
</dbReference>
<feature type="region of interest" description="Disordered" evidence="1">
    <location>
        <begin position="79"/>
        <end position="98"/>
    </location>
</feature>
<proteinExistence type="predicted"/>
<keyword evidence="3" id="KW-1185">Reference proteome</keyword>
<dbReference type="EMBL" id="JBJKTR010000017">
    <property type="protein sequence ID" value="KAL3337687.1"/>
    <property type="molecule type" value="Genomic_DNA"/>
</dbReference>
<protein>
    <submittedName>
        <fullName evidence="2">Uncharacterized protein</fullName>
    </submittedName>
</protein>
<dbReference type="AlphaFoldDB" id="A0ABD2S254"/>
<dbReference type="PANTHER" id="PTHR35318">
    <property type="entry name" value="BNAA10G08410D PROTEIN"/>
    <property type="match status" value="1"/>
</dbReference>
<evidence type="ECO:0000313" key="3">
    <source>
        <dbReference type="Proteomes" id="UP001627284"/>
    </source>
</evidence>
<name>A0ABD2S254_9SOLN</name>
<evidence type="ECO:0000313" key="2">
    <source>
        <dbReference type="EMBL" id="KAL3337687.1"/>
    </source>
</evidence>
<dbReference type="Proteomes" id="UP001627284">
    <property type="component" value="Unassembled WGS sequence"/>
</dbReference>
<gene>
    <name evidence="2" type="ORF">AABB24_030023</name>
</gene>
<reference evidence="2 3" key="1">
    <citation type="submission" date="2024-05" db="EMBL/GenBank/DDBJ databases">
        <title>De novo assembly of an allotetraploid wild potato.</title>
        <authorList>
            <person name="Hosaka A.J."/>
        </authorList>
    </citation>
    <scope>NUCLEOTIDE SEQUENCE [LARGE SCALE GENOMIC DNA]</scope>
    <source>
        <tissue evidence="2">Young leaves</tissue>
    </source>
</reference>
<comment type="caution">
    <text evidence="2">The sequence shown here is derived from an EMBL/GenBank/DDBJ whole genome shotgun (WGS) entry which is preliminary data.</text>
</comment>
<organism evidence="2 3">
    <name type="scientific">Solanum stoloniferum</name>
    <dbReference type="NCBI Taxonomy" id="62892"/>
    <lineage>
        <taxon>Eukaryota</taxon>
        <taxon>Viridiplantae</taxon>
        <taxon>Streptophyta</taxon>
        <taxon>Embryophyta</taxon>
        <taxon>Tracheophyta</taxon>
        <taxon>Spermatophyta</taxon>
        <taxon>Magnoliopsida</taxon>
        <taxon>eudicotyledons</taxon>
        <taxon>Gunneridae</taxon>
        <taxon>Pentapetalae</taxon>
        <taxon>asterids</taxon>
        <taxon>lamiids</taxon>
        <taxon>Solanales</taxon>
        <taxon>Solanaceae</taxon>
        <taxon>Solanoideae</taxon>
        <taxon>Solaneae</taxon>
        <taxon>Solanum</taxon>
    </lineage>
</organism>
<accession>A0ABD2S254</accession>
<evidence type="ECO:0000256" key="1">
    <source>
        <dbReference type="SAM" id="MobiDB-lite"/>
    </source>
</evidence>
<sequence length="124" mass="13703">MKFLSELRACCGGATIKTVMDGLPPVEKKESELVNRSGSKRVVSRGRKLRKTENWKPALHVISEDKVIADVDRYSCDKTKVGNSGNKRASKDAGSSVRAPKRFGDGYWKMSYAVAMPVFSGMLF</sequence>